<name>A0A2R6NI30_9APHY</name>
<proteinExistence type="predicted"/>
<dbReference type="AlphaFoldDB" id="A0A2R6NI30"/>
<comment type="caution">
    <text evidence="1">The sequence shown here is derived from an EMBL/GenBank/DDBJ whole genome shotgun (WGS) entry which is preliminary data.</text>
</comment>
<gene>
    <name evidence="1" type="ORF">PHLCEN_2v12076</name>
</gene>
<protein>
    <submittedName>
        <fullName evidence="1">Uncharacterized protein</fullName>
    </submittedName>
</protein>
<evidence type="ECO:0000313" key="1">
    <source>
        <dbReference type="EMBL" id="PSR72046.1"/>
    </source>
</evidence>
<dbReference type="EMBL" id="MLYV02001223">
    <property type="protein sequence ID" value="PSR72046.1"/>
    <property type="molecule type" value="Genomic_DNA"/>
</dbReference>
<accession>A0A2R6NI30</accession>
<sequence>MVGFLMRRPDIAASVRSLDLAQDSSREEVTNPEMLFLIFNQLPSLRNLELTDVRVGDNFSDPSIELVVDRHLDHLCINLDDATDCVGSLSRVILSLTDCPYGVREKEPFHKVISRFGKAFPRLRKQGIL</sequence>
<evidence type="ECO:0000313" key="2">
    <source>
        <dbReference type="Proteomes" id="UP000186601"/>
    </source>
</evidence>
<keyword evidence="2" id="KW-1185">Reference proteome</keyword>
<organism evidence="1 2">
    <name type="scientific">Hermanssonia centrifuga</name>
    <dbReference type="NCBI Taxonomy" id="98765"/>
    <lineage>
        <taxon>Eukaryota</taxon>
        <taxon>Fungi</taxon>
        <taxon>Dikarya</taxon>
        <taxon>Basidiomycota</taxon>
        <taxon>Agaricomycotina</taxon>
        <taxon>Agaricomycetes</taxon>
        <taxon>Polyporales</taxon>
        <taxon>Meruliaceae</taxon>
        <taxon>Hermanssonia</taxon>
    </lineage>
</organism>
<reference evidence="1 2" key="1">
    <citation type="submission" date="2018-02" db="EMBL/GenBank/DDBJ databases">
        <title>Genome sequence of the basidiomycete white-rot fungus Phlebia centrifuga.</title>
        <authorList>
            <person name="Granchi Z."/>
            <person name="Peng M."/>
            <person name="de Vries R.P."/>
            <person name="Hilden K."/>
            <person name="Makela M.R."/>
            <person name="Grigoriev I."/>
            <person name="Riley R."/>
        </authorList>
    </citation>
    <scope>NUCLEOTIDE SEQUENCE [LARGE SCALE GENOMIC DNA]</scope>
    <source>
        <strain evidence="1 2">FBCC195</strain>
    </source>
</reference>
<dbReference type="Proteomes" id="UP000186601">
    <property type="component" value="Unassembled WGS sequence"/>
</dbReference>